<keyword evidence="3" id="KW-0028">Amino-acid biosynthesis</keyword>
<evidence type="ECO:0000256" key="6">
    <source>
        <dbReference type="ARBA" id="ARBA00023239"/>
    </source>
</evidence>
<dbReference type="Proteomes" id="UP000324376">
    <property type="component" value="Unassembled WGS sequence"/>
</dbReference>
<dbReference type="CDD" id="cd04905">
    <property type="entry name" value="ACT_CM-PDT"/>
    <property type="match status" value="1"/>
</dbReference>
<evidence type="ECO:0000259" key="8">
    <source>
        <dbReference type="PROSITE" id="PS51171"/>
    </source>
</evidence>
<sequence>MKSKVAIQGIKGSYHHQVAQAYFGDLVEVEECMSFAEVANSLVNAHSEHAIMAIENSIAGTIIPNYAYIDECDFNIIGEFYAPINHCLMVLPGQKIEDINEVHSHPMALLQCKDFFKQYPGIKLVEATDTAAVARNIKNENNLGIAAIAGKIASILYSLEILAHNIQTITTNSTRFFVLERKSEAVERKKEINKASLKIIAMHKQGSLATLLNVMSDCSLNLTKIQSLPILNEPWKHSFFIDVTFGKSEYFEKAITLLRIMTLELKILGTYKNQQR</sequence>
<dbReference type="UniPathway" id="UPA00121">
    <property type="reaction ID" value="UER00345"/>
</dbReference>
<keyword evidence="5" id="KW-0584">Phenylalanine biosynthesis</keyword>
<dbReference type="InterPro" id="IPR002912">
    <property type="entry name" value="ACT_dom"/>
</dbReference>
<dbReference type="AlphaFoldDB" id="A0A5S5C970"/>
<comment type="catalytic activity">
    <reaction evidence="7">
        <text>prephenate + H(+) = 3-phenylpyruvate + CO2 + H2O</text>
        <dbReference type="Rhea" id="RHEA:21648"/>
        <dbReference type="ChEBI" id="CHEBI:15377"/>
        <dbReference type="ChEBI" id="CHEBI:15378"/>
        <dbReference type="ChEBI" id="CHEBI:16526"/>
        <dbReference type="ChEBI" id="CHEBI:18005"/>
        <dbReference type="ChEBI" id="CHEBI:29934"/>
        <dbReference type="EC" id="4.2.1.51"/>
    </reaction>
</comment>
<evidence type="ECO:0000256" key="5">
    <source>
        <dbReference type="ARBA" id="ARBA00023222"/>
    </source>
</evidence>
<evidence type="ECO:0000313" key="11">
    <source>
        <dbReference type="Proteomes" id="UP000324376"/>
    </source>
</evidence>
<evidence type="ECO:0000256" key="4">
    <source>
        <dbReference type="ARBA" id="ARBA00023141"/>
    </source>
</evidence>
<dbReference type="GO" id="GO:0009094">
    <property type="term" value="P:L-phenylalanine biosynthetic process"/>
    <property type="evidence" value="ECO:0007669"/>
    <property type="project" value="UniProtKB-UniPathway"/>
</dbReference>
<dbReference type="SUPFAM" id="SSF53850">
    <property type="entry name" value="Periplasmic binding protein-like II"/>
    <property type="match status" value="1"/>
</dbReference>
<dbReference type="EC" id="4.2.1.51" evidence="2"/>
<organism evidence="10 11">
    <name type="scientific">Aquimarina intermedia</name>
    <dbReference type="NCBI Taxonomy" id="350814"/>
    <lineage>
        <taxon>Bacteria</taxon>
        <taxon>Pseudomonadati</taxon>
        <taxon>Bacteroidota</taxon>
        <taxon>Flavobacteriia</taxon>
        <taxon>Flavobacteriales</taxon>
        <taxon>Flavobacteriaceae</taxon>
        <taxon>Aquimarina</taxon>
    </lineage>
</organism>
<evidence type="ECO:0000256" key="3">
    <source>
        <dbReference type="ARBA" id="ARBA00022605"/>
    </source>
</evidence>
<keyword evidence="6" id="KW-0456">Lyase</keyword>
<dbReference type="SUPFAM" id="SSF55021">
    <property type="entry name" value="ACT-like"/>
    <property type="match status" value="1"/>
</dbReference>
<dbReference type="Gene3D" id="3.40.190.10">
    <property type="entry name" value="Periplasmic binding protein-like II"/>
    <property type="match status" value="2"/>
</dbReference>
<dbReference type="PANTHER" id="PTHR21022">
    <property type="entry name" value="PREPHENATE DEHYDRATASE P PROTEIN"/>
    <property type="match status" value="1"/>
</dbReference>
<dbReference type="PANTHER" id="PTHR21022:SF19">
    <property type="entry name" value="PREPHENATE DEHYDRATASE-RELATED"/>
    <property type="match status" value="1"/>
</dbReference>
<comment type="caution">
    <text evidence="10">The sequence shown here is derived from an EMBL/GenBank/DDBJ whole genome shotgun (WGS) entry which is preliminary data.</text>
</comment>
<dbReference type="Gene3D" id="3.30.70.260">
    <property type="match status" value="1"/>
</dbReference>
<evidence type="ECO:0000256" key="7">
    <source>
        <dbReference type="ARBA" id="ARBA00047848"/>
    </source>
</evidence>
<dbReference type="InterPro" id="IPR001086">
    <property type="entry name" value="Preph_deHydtase"/>
</dbReference>
<evidence type="ECO:0000313" key="10">
    <source>
        <dbReference type="EMBL" id="TYP75884.1"/>
    </source>
</evidence>
<dbReference type="GO" id="GO:0004664">
    <property type="term" value="F:prephenate dehydratase activity"/>
    <property type="evidence" value="ECO:0007669"/>
    <property type="project" value="UniProtKB-EC"/>
</dbReference>
<dbReference type="OrthoDB" id="9802281at2"/>
<dbReference type="EMBL" id="VNHU01000002">
    <property type="protein sequence ID" value="TYP75884.1"/>
    <property type="molecule type" value="Genomic_DNA"/>
</dbReference>
<proteinExistence type="predicted"/>
<comment type="pathway">
    <text evidence="1">Amino-acid biosynthesis; L-phenylalanine biosynthesis; phenylpyruvate from prephenate: step 1/1.</text>
</comment>
<keyword evidence="4" id="KW-0057">Aromatic amino acid biosynthesis</keyword>
<dbReference type="PROSITE" id="PS51171">
    <property type="entry name" value="PREPHENATE_DEHYDR_3"/>
    <property type="match status" value="1"/>
</dbReference>
<accession>A0A5S5C970</accession>
<dbReference type="CDD" id="cd13631">
    <property type="entry name" value="PBP2_Ct-PDT_like"/>
    <property type="match status" value="1"/>
</dbReference>
<dbReference type="PROSITE" id="PS51671">
    <property type="entry name" value="ACT"/>
    <property type="match status" value="1"/>
</dbReference>
<dbReference type="GO" id="GO:0005737">
    <property type="term" value="C:cytoplasm"/>
    <property type="evidence" value="ECO:0007669"/>
    <property type="project" value="TreeGrafter"/>
</dbReference>
<protein>
    <recommendedName>
        <fullName evidence="2">prephenate dehydratase</fullName>
        <ecNumber evidence="2">4.2.1.51</ecNumber>
    </recommendedName>
</protein>
<dbReference type="RefSeq" id="WP_148781509.1">
    <property type="nucleotide sequence ID" value="NZ_VNHU01000002.1"/>
</dbReference>
<reference evidence="10 11" key="1">
    <citation type="submission" date="2019-07" db="EMBL/GenBank/DDBJ databases">
        <title>Genomic Encyclopedia of Archaeal and Bacterial Type Strains, Phase II (KMG-II): from individual species to whole genera.</title>
        <authorList>
            <person name="Goeker M."/>
        </authorList>
    </citation>
    <scope>NUCLEOTIDE SEQUENCE [LARGE SCALE GENOMIC DNA]</scope>
    <source>
        <strain evidence="10 11">DSM 17527</strain>
    </source>
</reference>
<name>A0A5S5C970_9FLAO</name>
<keyword evidence="11" id="KW-1185">Reference proteome</keyword>
<feature type="domain" description="Prephenate dehydratase" evidence="8">
    <location>
        <begin position="4"/>
        <end position="181"/>
    </location>
</feature>
<gene>
    <name evidence="10" type="ORF">BD809_10292</name>
</gene>
<evidence type="ECO:0000256" key="2">
    <source>
        <dbReference type="ARBA" id="ARBA00013147"/>
    </source>
</evidence>
<feature type="domain" description="ACT" evidence="9">
    <location>
        <begin position="196"/>
        <end position="272"/>
    </location>
</feature>
<evidence type="ECO:0000256" key="1">
    <source>
        <dbReference type="ARBA" id="ARBA00004741"/>
    </source>
</evidence>
<dbReference type="InterPro" id="IPR045865">
    <property type="entry name" value="ACT-like_dom_sf"/>
</dbReference>
<evidence type="ECO:0000259" key="9">
    <source>
        <dbReference type="PROSITE" id="PS51671"/>
    </source>
</evidence>
<dbReference type="Pfam" id="PF00800">
    <property type="entry name" value="PDT"/>
    <property type="match status" value="1"/>
</dbReference>